<evidence type="ECO:0000313" key="3">
    <source>
        <dbReference type="Proteomes" id="UP001215280"/>
    </source>
</evidence>
<proteinExistence type="predicted"/>
<accession>A0AAD7ILF1</accession>
<gene>
    <name evidence="2" type="ORF">DFH07DRAFT_979397</name>
</gene>
<dbReference type="Proteomes" id="UP001215280">
    <property type="component" value="Unassembled WGS sequence"/>
</dbReference>
<dbReference type="EMBL" id="JARJLG010000110">
    <property type="protein sequence ID" value="KAJ7743957.1"/>
    <property type="molecule type" value="Genomic_DNA"/>
</dbReference>
<keyword evidence="3" id="KW-1185">Reference proteome</keyword>
<feature type="compositionally biased region" description="Basic and acidic residues" evidence="1">
    <location>
        <begin position="105"/>
        <end position="126"/>
    </location>
</feature>
<protein>
    <submittedName>
        <fullName evidence="2">Uncharacterized protein</fullName>
    </submittedName>
</protein>
<organism evidence="2 3">
    <name type="scientific">Mycena maculata</name>
    <dbReference type="NCBI Taxonomy" id="230809"/>
    <lineage>
        <taxon>Eukaryota</taxon>
        <taxon>Fungi</taxon>
        <taxon>Dikarya</taxon>
        <taxon>Basidiomycota</taxon>
        <taxon>Agaricomycotina</taxon>
        <taxon>Agaricomycetes</taxon>
        <taxon>Agaricomycetidae</taxon>
        <taxon>Agaricales</taxon>
        <taxon>Marasmiineae</taxon>
        <taxon>Mycenaceae</taxon>
        <taxon>Mycena</taxon>
    </lineage>
</organism>
<dbReference type="AlphaFoldDB" id="A0AAD7ILF1"/>
<reference evidence="2" key="1">
    <citation type="submission" date="2023-03" db="EMBL/GenBank/DDBJ databases">
        <title>Massive genome expansion in bonnet fungi (Mycena s.s.) driven by repeated elements and novel gene families across ecological guilds.</title>
        <authorList>
            <consortium name="Lawrence Berkeley National Laboratory"/>
            <person name="Harder C.B."/>
            <person name="Miyauchi S."/>
            <person name="Viragh M."/>
            <person name="Kuo A."/>
            <person name="Thoen E."/>
            <person name="Andreopoulos B."/>
            <person name="Lu D."/>
            <person name="Skrede I."/>
            <person name="Drula E."/>
            <person name="Henrissat B."/>
            <person name="Morin E."/>
            <person name="Kohler A."/>
            <person name="Barry K."/>
            <person name="LaButti K."/>
            <person name="Morin E."/>
            <person name="Salamov A."/>
            <person name="Lipzen A."/>
            <person name="Mereny Z."/>
            <person name="Hegedus B."/>
            <person name="Baldrian P."/>
            <person name="Stursova M."/>
            <person name="Weitz H."/>
            <person name="Taylor A."/>
            <person name="Grigoriev I.V."/>
            <person name="Nagy L.G."/>
            <person name="Martin F."/>
            <person name="Kauserud H."/>
        </authorList>
    </citation>
    <scope>NUCLEOTIDE SEQUENCE</scope>
    <source>
        <strain evidence="2">CBHHK188m</strain>
    </source>
</reference>
<feature type="region of interest" description="Disordered" evidence="1">
    <location>
        <begin position="150"/>
        <end position="180"/>
    </location>
</feature>
<comment type="caution">
    <text evidence="2">The sequence shown here is derived from an EMBL/GenBank/DDBJ whole genome shotgun (WGS) entry which is preliminary data.</text>
</comment>
<evidence type="ECO:0000256" key="1">
    <source>
        <dbReference type="SAM" id="MobiDB-lite"/>
    </source>
</evidence>
<feature type="region of interest" description="Disordered" evidence="1">
    <location>
        <begin position="84"/>
        <end position="126"/>
    </location>
</feature>
<evidence type="ECO:0000313" key="2">
    <source>
        <dbReference type="EMBL" id="KAJ7743957.1"/>
    </source>
</evidence>
<sequence>MATSYRKQAAADGLDSYEIWEVVVGSGAGGLCSLKPRLFWRGLFGLLPGGEDGQPKGLGVSVCRGIRRESGEIKYNRIKEKWSNVSKESDPPRVGSNESVFPETKQTKQKETETETERGQETDRAEVGSASLLGWRRRFRVRGWSLSVSGAGRSRESEDEPEAKRPCKKKRDVQLAAGTEKTHRRWVVLTEDSNHVGQCLSISGVLKSP</sequence>
<name>A0AAD7ILF1_9AGAR</name>